<dbReference type="InterPro" id="IPR010982">
    <property type="entry name" value="Lambda_DNA-bd_dom_sf"/>
</dbReference>
<evidence type="ECO:0000313" key="4">
    <source>
        <dbReference type="Proteomes" id="UP000646053"/>
    </source>
</evidence>
<dbReference type="InterPro" id="IPR050400">
    <property type="entry name" value="Bact_Cytoskel_RodZ"/>
</dbReference>
<feature type="domain" description="Cytoskeleton protein RodZ-like C-terminal" evidence="2">
    <location>
        <begin position="189"/>
        <end position="251"/>
    </location>
</feature>
<dbReference type="PANTHER" id="PTHR34475">
    <property type="match status" value="1"/>
</dbReference>
<dbReference type="Pfam" id="PF13464">
    <property type="entry name" value="RodZ_C"/>
    <property type="match status" value="1"/>
</dbReference>
<protein>
    <submittedName>
        <fullName evidence="3">DUF4115 domain-containing protein</fullName>
    </submittedName>
</protein>
<keyword evidence="1" id="KW-0472">Membrane</keyword>
<gene>
    <name evidence="3" type="ORF">GS601_16655</name>
</gene>
<evidence type="ECO:0000313" key="3">
    <source>
        <dbReference type="EMBL" id="NDJ18896.1"/>
    </source>
</evidence>
<sequence>MKKQVLQHNREQSECLTELGMRLRDLRQQQEIPLEEIAGKTRIQPRLLRAIEQGNLEELPEAVYIHSFLRQYANAIGLNGVQFASEFPTIPGLPAARRRHSSWRSLPGAQLRPMHLYLLYMVLIVAAVNGLSFLMNRSQSPVATIEPQNLQPIPAVTLGPVNPAQAGAGNTAVSSQPSAIAQKSVRIGVTTTDQSWVRIVADGKTEFEGVLPEGTQNTWTATKQVVIRAGNAGGVLVTFNEGQADVLGQPGVPAEKTFPPADQFANLPSLGAAADAASVSP</sequence>
<dbReference type="SUPFAM" id="SSF47413">
    <property type="entry name" value="lambda repressor-like DNA-binding domains"/>
    <property type="match status" value="1"/>
</dbReference>
<proteinExistence type="predicted"/>
<dbReference type="InterPro" id="IPR025194">
    <property type="entry name" value="RodZ-like_C"/>
</dbReference>
<dbReference type="EMBL" id="WVIE01000021">
    <property type="protein sequence ID" value="NDJ18896.1"/>
    <property type="molecule type" value="Genomic_DNA"/>
</dbReference>
<evidence type="ECO:0000256" key="1">
    <source>
        <dbReference type="SAM" id="Phobius"/>
    </source>
</evidence>
<dbReference type="AlphaFoldDB" id="A0A8J7Z6N6"/>
<feature type="transmembrane region" description="Helical" evidence="1">
    <location>
        <begin position="116"/>
        <end position="135"/>
    </location>
</feature>
<reference evidence="3" key="1">
    <citation type="submission" date="2019-12" db="EMBL/GenBank/DDBJ databases">
        <title>High-Quality draft genome sequences of three cyanobacteria isolated from the limestone walls of the Old Cathedral of Coimbra.</title>
        <authorList>
            <person name="Tiago I."/>
            <person name="Soares F."/>
            <person name="Portugal A."/>
        </authorList>
    </citation>
    <scope>NUCLEOTIDE SEQUENCE</scope>
    <source>
        <strain evidence="3">A</strain>
    </source>
</reference>
<name>A0A8J7Z6N6_9CYAN</name>
<keyword evidence="4" id="KW-1185">Reference proteome</keyword>
<dbReference type="Pfam" id="PF13413">
    <property type="entry name" value="HTH_25"/>
    <property type="match status" value="1"/>
</dbReference>
<dbReference type="GO" id="GO:0003677">
    <property type="term" value="F:DNA binding"/>
    <property type="evidence" value="ECO:0007669"/>
    <property type="project" value="InterPro"/>
</dbReference>
<keyword evidence="1" id="KW-0812">Transmembrane</keyword>
<organism evidence="3 4">
    <name type="scientific">Myxacorys almedinensis A</name>
    <dbReference type="NCBI Taxonomy" id="2690445"/>
    <lineage>
        <taxon>Bacteria</taxon>
        <taxon>Bacillati</taxon>
        <taxon>Cyanobacteriota</taxon>
        <taxon>Cyanophyceae</taxon>
        <taxon>Leptolyngbyales</taxon>
        <taxon>Leptolyngbyaceae</taxon>
        <taxon>Myxacorys</taxon>
        <taxon>Myxacorys almedinensis</taxon>
    </lineage>
</organism>
<comment type="caution">
    <text evidence="3">The sequence shown here is derived from an EMBL/GenBank/DDBJ whole genome shotgun (WGS) entry which is preliminary data.</text>
</comment>
<dbReference type="RefSeq" id="WP_162424421.1">
    <property type="nucleotide sequence ID" value="NZ_WVIE01000021.1"/>
</dbReference>
<dbReference type="Gene3D" id="1.10.260.40">
    <property type="entry name" value="lambda repressor-like DNA-binding domains"/>
    <property type="match status" value="1"/>
</dbReference>
<keyword evidence="1" id="KW-1133">Transmembrane helix</keyword>
<dbReference type="PANTHER" id="PTHR34475:SF1">
    <property type="entry name" value="CYTOSKELETON PROTEIN RODZ"/>
    <property type="match status" value="1"/>
</dbReference>
<dbReference type="Proteomes" id="UP000646053">
    <property type="component" value="Unassembled WGS sequence"/>
</dbReference>
<accession>A0A8J7Z6N6</accession>
<evidence type="ECO:0000259" key="2">
    <source>
        <dbReference type="Pfam" id="PF13464"/>
    </source>
</evidence>